<dbReference type="AlphaFoldDB" id="A0A3A4QYT4"/>
<gene>
    <name evidence="1" type="ORF">C4541_10025</name>
</gene>
<dbReference type="PANTHER" id="PTHR37953">
    <property type="entry name" value="UPF0127 PROTEIN MJ1496"/>
    <property type="match status" value="1"/>
</dbReference>
<dbReference type="Gene3D" id="2.60.120.1140">
    <property type="entry name" value="Protein of unknown function DUF192"/>
    <property type="match status" value="1"/>
</dbReference>
<dbReference type="EMBL" id="QZJZ01000079">
    <property type="protein sequence ID" value="RJP57493.1"/>
    <property type="molecule type" value="Genomic_DNA"/>
</dbReference>
<organism evidence="1 2">
    <name type="scientific">Candidatus Auribacter fodinae</name>
    <dbReference type="NCBI Taxonomy" id="2093366"/>
    <lineage>
        <taxon>Bacteria</taxon>
        <taxon>Pseudomonadati</taxon>
        <taxon>Candidatus Auribacterota</taxon>
        <taxon>Candidatus Auribacteria</taxon>
        <taxon>Candidatus Auribacterales</taxon>
        <taxon>Candidatus Auribacteraceae</taxon>
        <taxon>Candidatus Auribacter</taxon>
    </lineage>
</organism>
<proteinExistence type="predicted"/>
<dbReference type="Proteomes" id="UP000266426">
    <property type="component" value="Unassembled WGS sequence"/>
</dbReference>
<protein>
    <submittedName>
        <fullName evidence="1">DUF192 domain-containing protein</fullName>
    </submittedName>
</protein>
<reference evidence="1 2" key="1">
    <citation type="journal article" date="2017" name="ISME J.">
        <title>Energy and carbon metabolisms in a deep terrestrial subsurface fluid microbial community.</title>
        <authorList>
            <person name="Momper L."/>
            <person name="Jungbluth S.P."/>
            <person name="Lee M.D."/>
            <person name="Amend J.P."/>
        </authorList>
    </citation>
    <scope>NUCLEOTIDE SEQUENCE [LARGE SCALE GENOMIC DNA]</scope>
    <source>
        <strain evidence="1">SURF_26</strain>
    </source>
</reference>
<sequence length="145" mass="16749">MRKIRLIISVILYAIILCGCRSESVDVVQIVVNNNVLLVEVADSEEERALGLMYRDKLREDRGMLFVFEEEAYRAFWMKNTKIPLSLAYINEQGVITEIVDMAPFDERSHKSTKKAKYALEVNQGWFENHNIKVGDSIGFTFLNK</sequence>
<evidence type="ECO:0000313" key="2">
    <source>
        <dbReference type="Proteomes" id="UP000266426"/>
    </source>
</evidence>
<evidence type="ECO:0000313" key="1">
    <source>
        <dbReference type="EMBL" id="RJP57493.1"/>
    </source>
</evidence>
<name>A0A3A4QYT4_9BACT</name>
<dbReference type="InterPro" id="IPR038695">
    <property type="entry name" value="Saro_0823-like_sf"/>
</dbReference>
<comment type="caution">
    <text evidence="1">The sequence shown here is derived from an EMBL/GenBank/DDBJ whole genome shotgun (WGS) entry which is preliminary data.</text>
</comment>
<dbReference type="PANTHER" id="PTHR37953:SF1">
    <property type="entry name" value="UPF0127 PROTEIN MJ1496"/>
    <property type="match status" value="1"/>
</dbReference>
<dbReference type="InterPro" id="IPR003795">
    <property type="entry name" value="DUF192"/>
</dbReference>
<dbReference type="PROSITE" id="PS51257">
    <property type="entry name" value="PROKAR_LIPOPROTEIN"/>
    <property type="match status" value="1"/>
</dbReference>
<dbReference type="Pfam" id="PF02643">
    <property type="entry name" value="DUF192"/>
    <property type="match status" value="1"/>
</dbReference>
<accession>A0A3A4QYT4</accession>